<protein>
    <submittedName>
        <fullName evidence="2">Aminoglycoside 6'-N-acetyltransferase</fullName>
    </submittedName>
</protein>
<dbReference type="SUPFAM" id="SSF55729">
    <property type="entry name" value="Acyl-CoA N-acyltransferases (Nat)"/>
    <property type="match status" value="1"/>
</dbReference>
<keyword evidence="2" id="KW-0808">Transferase</keyword>
<feature type="domain" description="N-acetyltransferase" evidence="1">
    <location>
        <begin position="1"/>
        <end position="182"/>
    </location>
</feature>
<reference evidence="2" key="1">
    <citation type="journal article" date="2004" name="Environ. Microbiol.">
        <title>Uncultured soil bacteria are a reservoir of new antibiotic resistance genes.</title>
        <authorList>
            <person name="Riesenfeld C.S."/>
            <person name="Goodman R.M."/>
            <person name="Handelsman J."/>
        </authorList>
    </citation>
    <scope>NUCLEOTIDE SEQUENCE</scope>
</reference>
<dbReference type="GO" id="GO:0016747">
    <property type="term" value="F:acyltransferase activity, transferring groups other than amino-acyl groups"/>
    <property type="evidence" value="ECO:0007669"/>
    <property type="project" value="InterPro"/>
</dbReference>
<sequence>MQITNVPHGNAEIVNQMAELLIVAFREHWDAWATKPEALDEIQMILGKGFIRVALDDAGQKVLGWIGGLPEYDGNVWELHPLVVQPEHQFQGIGRALVADFEQQAAARGALTITLGSDDEDDMTSLAGVDLYDGLPDKIANIRNLKRHPYEFYLKCGYRIIGVVPDANGRGKPDIILGKRVESRP</sequence>
<name>Q6Q218_9BACT</name>
<evidence type="ECO:0000259" key="1">
    <source>
        <dbReference type="PROSITE" id="PS51186"/>
    </source>
</evidence>
<dbReference type="Gene3D" id="3.40.630.30">
    <property type="match status" value="1"/>
</dbReference>
<accession>Q6Q218</accession>
<organism evidence="2">
    <name type="scientific">uncultured soil bacterium</name>
    <dbReference type="NCBI Taxonomy" id="164851"/>
    <lineage>
        <taxon>Bacteria</taxon>
        <taxon>environmental samples</taxon>
    </lineage>
</organism>
<dbReference type="PROSITE" id="PS51186">
    <property type="entry name" value="GNAT"/>
    <property type="match status" value="1"/>
</dbReference>
<proteinExistence type="predicted"/>
<dbReference type="AlphaFoldDB" id="Q6Q218"/>
<dbReference type="InterPro" id="IPR000182">
    <property type="entry name" value="GNAT_dom"/>
</dbReference>
<evidence type="ECO:0000313" key="2">
    <source>
        <dbReference type="EMBL" id="AAS90626.1"/>
    </source>
</evidence>
<dbReference type="Pfam" id="PF00583">
    <property type="entry name" value="Acetyltransf_1"/>
    <property type="match status" value="1"/>
</dbReference>
<dbReference type="CDD" id="cd04301">
    <property type="entry name" value="NAT_SF"/>
    <property type="match status" value="1"/>
</dbReference>
<dbReference type="EMBL" id="AY566828">
    <property type="protein sequence ID" value="AAS90626.1"/>
    <property type="molecule type" value="Genomic_DNA"/>
</dbReference>
<dbReference type="InterPro" id="IPR016181">
    <property type="entry name" value="Acyl_CoA_acyltransferase"/>
</dbReference>